<sequence length="235" mass="24627">MTDSQIIQVATPDGPMPAEWFAPSGEVTATVVVCQEIFGVTDYIRGRCRDLAAEGYGVLAPHFYWRLGPEGAAPEITEAGPEALEQAMGLVGRLDFEAAVADGAAAVESLRSSGSGGVGLLGFCFGGGLAFAVAARTSPAALVSYYGSALPSLLDLAPQVGAPSLHHFGEADSFIDLEAQRLVRNAVTPQGARWESHPGADHAFDNSVGPWHHPEASARAWATTLTFLHHHLQPA</sequence>
<dbReference type="PANTHER" id="PTHR46623:SF6">
    <property type="entry name" value="ALPHA_BETA-HYDROLASES SUPERFAMILY PROTEIN"/>
    <property type="match status" value="1"/>
</dbReference>
<dbReference type="Gene3D" id="3.40.50.1820">
    <property type="entry name" value="alpha/beta hydrolase"/>
    <property type="match status" value="1"/>
</dbReference>
<dbReference type="InterPro" id="IPR029058">
    <property type="entry name" value="AB_hydrolase_fold"/>
</dbReference>
<dbReference type="InterPro" id="IPR051049">
    <property type="entry name" value="Dienelactone_hydrolase-like"/>
</dbReference>
<evidence type="ECO:0000259" key="1">
    <source>
        <dbReference type="Pfam" id="PF01738"/>
    </source>
</evidence>
<protein>
    <submittedName>
        <fullName evidence="2">Carboxymethylenebutenolidase</fullName>
    </submittedName>
</protein>
<dbReference type="STRING" id="675864.SAMN04489747_1772"/>
<reference evidence="2 3" key="1">
    <citation type="submission" date="2016-10" db="EMBL/GenBank/DDBJ databases">
        <authorList>
            <person name="de Groot N.N."/>
        </authorList>
    </citation>
    <scope>NUCLEOTIDE SEQUENCE [LARGE SCALE GENOMIC DNA]</scope>
    <source>
        <strain evidence="2 3">MON 2.2</strain>
    </source>
</reference>
<name>A0A1G6XSC9_9ACTN</name>
<evidence type="ECO:0000313" key="2">
    <source>
        <dbReference type="EMBL" id="SDD80297.1"/>
    </source>
</evidence>
<dbReference type="Pfam" id="PF01738">
    <property type="entry name" value="DLH"/>
    <property type="match status" value="1"/>
</dbReference>
<gene>
    <name evidence="2" type="ORF">SAMN04489747_1772</name>
</gene>
<dbReference type="InterPro" id="IPR002925">
    <property type="entry name" value="Dienelactn_hydro"/>
</dbReference>
<dbReference type="SUPFAM" id="SSF53474">
    <property type="entry name" value="alpha/beta-Hydrolases"/>
    <property type="match status" value="1"/>
</dbReference>
<dbReference type="AlphaFoldDB" id="A0A1G6XSC9"/>
<keyword evidence="3" id="KW-1185">Reference proteome</keyword>
<evidence type="ECO:0000313" key="3">
    <source>
        <dbReference type="Proteomes" id="UP000198546"/>
    </source>
</evidence>
<accession>A0A1G6XSC9</accession>
<dbReference type="EMBL" id="LT629688">
    <property type="protein sequence ID" value="SDD80297.1"/>
    <property type="molecule type" value="Genomic_DNA"/>
</dbReference>
<dbReference type="PANTHER" id="PTHR46623">
    <property type="entry name" value="CARBOXYMETHYLENEBUTENOLIDASE-RELATED"/>
    <property type="match status" value="1"/>
</dbReference>
<proteinExistence type="predicted"/>
<dbReference type="OrthoDB" id="3208682at2"/>
<dbReference type="GO" id="GO:0016787">
    <property type="term" value="F:hydrolase activity"/>
    <property type="evidence" value="ECO:0007669"/>
    <property type="project" value="InterPro"/>
</dbReference>
<organism evidence="2 3">
    <name type="scientific">Auraticoccus monumenti</name>
    <dbReference type="NCBI Taxonomy" id="675864"/>
    <lineage>
        <taxon>Bacteria</taxon>
        <taxon>Bacillati</taxon>
        <taxon>Actinomycetota</taxon>
        <taxon>Actinomycetes</taxon>
        <taxon>Propionibacteriales</taxon>
        <taxon>Propionibacteriaceae</taxon>
        <taxon>Auraticoccus</taxon>
    </lineage>
</organism>
<dbReference type="Proteomes" id="UP000198546">
    <property type="component" value="Chromosome i"/>
</dbReference>
<feature type="domain" description="Dienelactone hydrolase" evidence="1">
    <location>
        <begin position="23"/>
        <end position="231"/>
    </location>
</feature>
<dbReference type="RefSeq" id="WP_090592478.1">
    <property type="nucleotide sequence ID" value="NZ_LT629688.1"/>
</dbReference>